<protein>
    <recommendedName>
        <fullName evidence="6">RanBP2-type domain-containing protein</fullName>
    </recommendedName>
</protein>
<sequence>MRVCPDCGAPRPDDVSFYLSEDAPATDDEEQLLEARAGADWVCEHCGAGNSNRQESCKQCGADRGTSPTLDVTDYSTGAIPRGSSRSPGGAHSRVGGVASRFQRLVVNATTDDEPAASDDSGTGQASPWLGSWPSAGGINLAVLAAIGIAAAVLGMIWLIIPRNESVTVQEKSWARAITIEAYRTVREEAWSIPAGGRYVGEHSAISHYESVLDHYETRSRQDCHQVPDGIETYSCGVRDLGNGYFEDRTCTRPTYRIQCDTEHYQEPVYRQEPVYATKYTYNIDRWVFDRKAESSGVNDTPFWATFTLAENERENGRSEEYHVRLVNKTGMEFTYSSPETEWASFQVGEPLAIKVNRLGKVLKVEQK</sequence>
<gene>
    <name evidence="7" type="ORF">A3F32_02510</name>
</gene>
<dbReference type="Proteomes" id="UP000178076">
    <property type="component" value="Unassembled WGS sequence"/>
</dbReference>
<dbReference type="PROSITE" id="PS50199">
    <property type="entry name" value="ZF_RANBP2_2"/>
    <property type="match status" value="1"/>
</dbReference>
<keyword evidence="5" id="KW-0812">Transmembrane</keyword>
<evidence type="ECO:0000256" key="3">
    <source>
        <dbReference type="ARBA" id="ARBA00022833"/>
    </source>
</evidence>
<feature type="region of interest" description="Disordered" evidence="4">
    <location>
        <begin position="71"/>
        <end position="95"/>
    </location>
</feature>
<dbReference type="InterPro" id="IPR001876">
    <property type="entry name" value="Znf_RanBP2"/>
</dbReference>
<name>A0A1F7I5N3_9BACT</name>
<dbReference type="PROSITE" id="PS01358">
    <property type="entry name" value="ZF_RANBP2_1"/>
    <property type="match status" value="1"/>
</dbReference>
<proteinExistence type="predicted"/>
<keyword evidence="3" id="KW-0862">Zinc</keyword>
<evidence type="ECO:0000313" key="8">
    <source>
        <dbReference type="Proteomes" id="UP000178076"/>
    </source>
</evidence>
<organism evidence="7 8">
    <name type="scientific">Candidatus Roizmanbacteria bacterium RIFCSPHIGHO2_12_FULL_42_10</name>
    <dbReference type="NCBI Taxonomy" id="1802053"/>
    <lineage>
        <taxon>Bacteria</taxon>
        <taxon>Candidatus Roizmaniibacteriota</taxon>
    </lineage>
</organism>
<reference evidence="7 8" key="1">
    <citation type="journal article" date="2016" name="Nat. Commun.">
        <title>Thousands of microbial genomes shed light on interconnected biogeochemical processes in an aquifer system.</title>
        <authorList>
            <person name="Anantharaman K."/>
            <person name="Brown C.T."/>
            <person name="Hug L.A."/>
            <person name="Sharon I."/>
            <person name="Castelle C.J."/>
            <person name="Probst A.J."/>
            <person name="Thomas B.C."/>
            <person name="Singh A."/>
            <person name="Wilkins M.J."/>
            <person name="Karaoz U."/>
            <person name="Brodie E.L."/>
            <person name="Williams K.H."/>
            <person name="Hubbard S.S."/>
            <person name="Banfield J.F."/>
        </authorList>
    </citation>
    <scope>NUCLEOTIDE SEQUENCE [LARGE SCALE GENOMIC DNA]</scope>
</reference>
<dbReference type="AlphaFoldDB" id="A0A1F7I5N3"/>
<keyword evidence="5" id="KW-1133">Transmembrane helix</keyword>
<keyword evidence="1" id="KW-0479">Metal-binding</keyword>
<accession>A0A1F7I5N3</accession>
<dbReference type="GO" id="GO:0008270">
    <property type="term" value="F:zinc ion binding"/>
    <property type="evidence" value="ECO:0007669"/>
    <property type="project" value="UniProtKB-KW"/>
</dbReference>
<evidence type="ECO:0000256" key="4">
    <source>
        <dbReference type="SAM" id="MobiDB-lite"/>
    </source>
</evidence>
<evidence type="ECO:0000256" key="1">
    <source>
        <dbReference type="ARBA" id="ARBA00022723"/>
    </source>
</evidence>
<evidence type="ECO:0000256" key="5">
    <source>
        <dbReference type="SAM" id="Phobius"/>
    </source>
</evidence>
<keyword evidence="2" id="KW-0863">Zinc-finger</keyword>
<dbReference type="EMBL" id="MGAD01000013">
    <property type="protein sequence ID" value="OGK38655.1"/>
    <property type="molecule type" value="Genomic_DNA"/>
</dbReference>
<keyword evidence="5" id="KW-0472">Membrane</keyword>
<evidence type="ECO:0000256" key="2">
    <source>
        <dbReference type="ARBA" id="ARBA00022771"/>
    </source>
</evidence>
<feature type="domain" description="RanBP2-type" evidence="6">
    <location>
        <begin position="36"/>
        <end position="66"/>
    </location>
</feature>
<comment type="caution">
    <text evidence="7">The sequence shown here is derived from an EMBL/GenBank/DDBJ whole genome shotgun (WGS) entry which is preliminary data.</text>
</comment>
<feature type="transmembrane region" description="Helical" evidence="5">
    <location>
        <begin position="139"/>
        <end position="161"/>
    </location>
</feature>
<evidence type="ECO:0000313" key="7">
    <source>
        <dbReference type="EMBL" id="OGK38655.1"/>
    </source>
</evidence>
<dbReference type="Gene3D" id="4.10.1060.10">
    <property type="entry name" value="Zinc finger, RanBP2-type"/>
    <property type="match status" value="1"/>
</dbReference>
<evidence type="ECO:0000259" key="6">
    <source>
        <dbReference type="PROSITE" id="PS50199"/>
    </source>
</evidence>